<organism evidence="2 3">
    <name type="scientific">Danaus plexippus plexippus</name>
    <dbReference type="NCBI Taxonomy" id="278856"/>
    <lineage>
        <taxon>Eukaryota</taxon>
        <taxon>Metazoa</taxon>
        <taxon>Ecdysozoa</taxon>
        <taxon>Arthropoda</taxon>
        <taxon>Hexapoda</taxon>
        <taxon>Insecta</taxon>
        <taxon>Pterygota</taxon>
        <taxon>Neoptera</taxon>
        <taxon>Endopterygota</taxon>
        <taxon>Lepidoptera</taxon>
        <taxon>Glossata</taxon>
        <taxon>Ditrysia</taxon>
        <taxon>Papilionoidea</taxon>
        <taxon>Nymphalidae</taxon>
        <taxon>Danainae</taxon>
        <taxon>Danaini</taxon>
        <taxon>Danaina</taxon>
        <taxon>Danaus</taxon>
        <taxon>Danaus</taxon>
    </lineage>
</organism>
<evidence type="ECO:0000256" key="1">
    <source>
        <dbReference type="SAM" id="MobiDB-lite"/>
    </source>
</evidence>
<proteinExistence type="predicted"/>
<dbReference type="AlphaFoldDB" id="A0A212EM80"/>
<protein>
    <submittedName>
        <fullName evidence="2">Uncharacterized protein</fullName>
    </submittedName>
</protein>
<dbReference type="EMBL" id="AGBW02013876">
    <property type="protein sequence ID" value="OWR42595.1"/>
    <property type="molecule type" value="Genomic_DNA"/>
</dbReference>
<reference evidence="2 3" key="1">
    <citation type="journal article" date="2011" name="Cell">
        <title>The monarch butterfly genome yields insights into long-distance migration.</title>
        <authorList>
            <person name="Zhan S."/>
            <person name="Merlin C."/>
            <person name="Boore J.L."/>
            <person name="Reppert S.M."/>
        </authorList>
    </citation>
    <scope>NUCLEOTIDE SEQUENCE [LARGE SCALE GENOMIC DNA]</scope>
    <source>
        <strain evidence="2">F-2</strain>
    </source>
</reference>
<dbReference type="InParanoid" id="A0A212EM80"/>
<evidence type="ECO:0000313" key="2">
    <source>
        <dbReference type="EMBL" id="OWR42595.1"/>
    </source>
</evidence>
<keyword evidence="3" id="KW-1185">Reference proteome</keyword>
<sequence length="240" mass="26853">MDPFVSLNSLEHYGIGYCVLCCRPFIDTLELDSNQESDLNIGTDTKKRNAWAVRCAAPAHVSTSAGERVIGQLESLVLFPVCNLHKPAKKRLRTSHQWMGVGRRGSPATGHPSRRENEFKKPAHAPQNGRIYHRPNIYNKNEGLNTSGVPVHRPPPLRIPNGIQTQSGISNTNYEWVKPSHIGLIPLIHAKFENAIDSQPPIESILKEMKSLPTPLSVIAATPRKEQENKFIFNPYTNKQ</sequence>
<dbReference type="Proteomes" id="UP000007151">
    <property type="component" value="Unassembled WGS sequence"/>
</dbReference>
<dbReference type="KEGG" id="dpl:KGM_213315"/>
<feature type="region of interest" description="Disordered" evidence="1">
    <location>
        <begin position="100"/>
        <end position="134"/>
    </location>
</feature>
<name>A0A212EM80_DANPL</name>
<gene>
    <name evidence="2" type="ORF">KGM_213315</name>
</gene>
<accession>A0A212EM80</accession>
<comment type="caution">
    <text evidence="2">The sequence shown here is derived from an EMBL/GenBank/DDBJ whole genome shotgun (WGS) entry which is preliminary data.</text>
</comment>
<evidence type="ECO:0000313" key="3">
    <source>
        <dbReference type="Proteomes" id="UP000007151"/>
    </source>
</evidence>